<keyword evidence="2" id="KW-1133">Transmembrane helix</keyword>
<dbReference type="Proteomes" id="UP000683551">
    <property type="component" value="Chromosome"/>
</dbReference>
<feature type="transmembrane region" description="Helical" evidence="2">
    <location>
        <begin position="55"/>
        <end position="74"/>
    </location>
</feature>
<organism evidence="3 4">
    <name type="scientific">Ferrovum myxofaciens</name>
    <dbReference type="NCBI Taxonomy" id="416213"/>
    <lineage>
        <taxon>Bacteria</taxon>
        <taxon>Pseudomonadati</taxon>
        <taxon>Pseudomonadota</taxon>
        <taxon>Betaproteobacteria</taxon>
        <taxon>Ferrovales</taxon>
        <taxon>Ferrovaceae</taxon>
        <taxon>Ferrovum</taxon>
    </lineage>
</organism>
<evidence type="ECO:0000313" key="4">
    <source>
        <dbReference type="Proteomes" id="UP000683551"/>
    </source>
</evidence>
<evidence type="ECO:0000256" key="1">
    <source>
        <dbReference type="SAM" id="MobiDB-lite"/>
    </source>
</evidence>
<dbReference type="EMBL" id="CP071137">
    <property type="protein sequence ID" value="QWY77783.1"/>
    <property type="molecule type" value="Genomic_DNA"/>
</dbReference>
<accession>A0A9E6SXU0</accession>
<keyword evidence="2" id="KW-0472">Membrane</keyword>
<gene>
    <name evidence="3" type="ORF">JZL65_01465</name>
</gene>
<proteinExistence type="predicted"/>
<reference evidence="3" key="1">
    <citation type="submission" date="2021-02" db="EMBL/GenBank/DDBJ databases">
        <title>Comparative genomics of Ferrovum myxofaciens strains, predominant extremophile bacteria forming large biofilm stalactites in acid mine ecosystems.</title>
        <authorList>
            <person name="Burkartova K."/>
            <person name="Ridl J."/>
            <person name="Pajer P."/>
            <person name="Falteisek L."/>
        </authorList>
    </citation>
    <scope>NUCLEOTIDE SEQUENCE</scope>
    <source>
        <strain evidence="3">MI1III</strain>
    </source>
</reference>
<feature type="transmembrane region" description="Helical" evidence="2">
    <location>
        <begin position="86"/>
        <end position="109"/>
    </location>
</feature>
<evidence type="ECO:0000256" key="2">
    <source>
        <dbReference type="SAM" id="Phobius"/>
    </source>
</evidence>
<protein>
    <submittedName>
        <fullName evidence="3">Uncharacterized protein</fullName>
    </submittedName>
</protein>
<keyword evidence="2" id="KW-0812">Transmembrane</keyword>
<sequence>MKTEALTKKTGENKGKARAERKTRQRLLKHNSYSLARIATQTEESQFRKHIKTPLISFLTLFAFLFVLSATSKFLTGSAKETVNTITVIVLVLFFLSLFALFFNVFIANKGGHYLSNRRK</sequence>
<feature type="region of interest" description="Disordered" evidence="1">
    <location>
        <begin position="1"/>
        <end position="22"/>
    </location>
</feature>
<name>A0A9E6SXU0_9PROT</name>
<dbReference type="AlphaFoldDB" id="A0A9E6SXU0"/>
<evidence type="ECO:0000313" key="3">
    <source>
        <dbReference type="EMBL" id="QWY77783.1"/>
    </source>
</evidence>
<dbReference type="RefSeq" id="WP_273145230.1">
    <property type="nucleotide sequence ID" value="NZ_CP053675.1"/>
</dbReference>